<dbReference type="EMBL" id="JAROCB010000002">
    <property type="protein sequence ID" value="MDN4596958.1"/>
    <property type="molecule type" value="Genomic_DNA"/>
</dbReference>
<accession>A0ABT8IVW1</accession>
<dbReference type="PANTHER" id="PTHR30290">
    <property type="entry name" value="PERIPLASMIC BINDING COMPONENT OF ABC TRANSPORTER"/>
    <property type="match status" value="1"/>
</dbReference>
<dbReference type="Gene3D" id="3.10.105.10">
    <property type="entry name" value="Dipeptide-binding Protein, Domain 3"/>
    <property type="match status" value="1"/>
</dbReference>
<dbReference type="InterPro" id="IPR000914">
    <property type="entry name" value="SBP_5_dom"/>
</dbReference>
<evidence type="ECO:0000256" key="2">
    <source>
        <dbReference type="ARBA" id="ARBA00005695"/>
    </source>
</evidence>
<evidence type="ECO:0000256" key="5">
    <source>
        <dbReference type="SAM" id="SignalP"/>
    </source>
</evidence>
<comment type="caution">
    <text evidence="7">The sequence shown here is derived from an EMBL/GenBank/DDBJ whole genome shotgun (WGS) entry which is preliminary data.</text>
</comment>
<dbReference type="PROSITE" id="PS51257">
    <property type="entry name" value="PROKAR_LIPOPROTEIN"/>
    <property type="match status" value="1"/>
</dbReference>
<evidence type="ECO:0000256" key="1">
    <source>
        <dbReference type="ARBA" id="ARBA00004193"/>
    </source>
</evidence>
<evidence type="ECO:0000313" key="8">
    <source>
        <dbReference type="Proteomes" id="UP001174210"/>
    </source>
</evidence>
<keyword evidence="8" id="KW-1185">Reference proteome</keyword>
<dbReference type="InterPro" id="IPR030678">
    <property type="entry name" value="Peptide/Ni-bd"/>
</dbReference>
<feature type="signal peptide" evidence="5">
    <location>
        <begin position="1"/>
        <end position="27"/>
    </location>
</feature>
<gene>
    <name evidence="7" type="ORF">P5G59_07390</name>
</gene>
<sequence length="558" mass="61763">MDRRRPQAKTRRRLSAVVAAAAVAALAMTGCSGTGESSAAGGDGRIPMLNFGGFGGGSNPKENYNPYLATALSVGNYLYEPLMMLNEYSCKYEPWLATKMDWKDPSTLVYTLRDGVKFSDGKPFTADDVVFTFDMIKKYPALDTRGAWASLKSVEKTGSDSVTFHFDGPGASSLVAVNSVLIVPQHLWSKVKDPTTYTNTKPVGTGPMMTSTFSPTKLVLTRNPGYWQADKIKVDKIQFNNSDQGQVEQLKLARGDYDSNAMYIPDIDKSYVAKDPKHNKYWFPAGSPISLYMNLDKKPFDDQSFRDAIAKAMDKDSIVEDAQQGYVEKASQTSLVLPNAKDWLPSSIPDDGYISYDVKAAKAELDKAGYKLGSDGKRLDKEGKPMSFSIQIPGGWNDWIQAAKIVQKDFSALGITVDMQNPTYEVQNQNRLTGQYDLTFGVRGGSCDMYRNFLEPLASSETAPIGEAAKTNEVRWRDDTTDQLIDQLRQEPDPAAQKKTVGELATIMYEKKPYIPLWYGASWFEYSTKRAVGWPSASDPYAKPSNMPIILTHLTPAK</sequence>
<comment type="subcellular location">
    <subcellularLocation>
        <location evidence="1">Cell membrane</location>
        <topology evidence="1">Lipid-anchor</topology>
    </subcellularLocation>
</comment>
<feature type="domain" description="Solute-binding protein family 5" evidence="6">
    <location>
        <begin position="91"/>
        <end position="461"/>
    </location>
</feature>
<proteinExistence type="inferred from homology"/>
<name>A0ABT8IVW1_9MICO</name>
<feature type="chain" id="PRO_5045133765" evidence="5">
    <location>
        <begin position="28"/>
        <end position="558"/>
    </location>
</feature>
<dbReference type="SUPFAM" id="SSF53850">
    <property type="entry name" value="Periplasmic binding protein-like II"/>
    <property type="match status" value="1"/>
</dbReference>
<comment type="similarity">
    <text evidence="2">Belongs to the bacterial solute-binding protein 5 family.</text>
</comment>
<evidence type="ECO:0000259" key="6">
    <source>
        <dbReference type="Pfam" id="PF00496"/>
    </source>
</evidence>
<dbReference type="Pfam" id="PF00496">
    <property type="entry name" value="SBP_bac_5"/>
    <property type="match status" value="1"/>
</dbReference>
<evidence type="ECO:0000256" key="3">
    <source>
        <dbReference type="ARBA" id="ARBA00022448"/>
    </source>
</evidence>
<dbReference type="Proteomes" id="UP001174210">
    <property type="component" value="Unassembled WGS sequence"/>
</dbReference>
<evidence type="ECO:0000313" key="7">
    <source>
        <dbReference type="EMBL" id="MDN4596958.1"/>
    </source>
</evidence>
<protein>
    <submittedName>
        <fullName evidence="7">ABC transporter substrate-binding protein</fullName>
    </submittedName>
</protein>
<dbReference type="Gene3D" id="3.40.190.10">
    <property type="entry name" value="Periplasmic binding protein-like II"/>
    <property type="match status" value="1"/>
</dbReference>
<dbReference type="RefSeq" id="WP_301217479.1">
    <property type="nucleotide sequence ID" value="NZ_JAROCB010000002.1"/>
</dbReference>
<dbReference type="Gene3D" id="3.90.76.10">
    <property type="entry name" value="Dipeptide-binding Protein, Domain 1"/>
    <property type="match status" value="1"/>
</dbReference>
<dbReference type="PANTHER" id="PTHR30290:SF9">
    <property type="entry name" value="OLIGOPEPTIDE-BINDING PROTEIN APPA"/>
    <property type="match status" value="1"/>
</dbReference>
<dbReference type="InterPro" id="IPR039424">
    <property type="entry name" value="SBP_5"/>
</dbReference>
<dbReference type="PIRSF" id="PIRSF002741">
    <property type="entry name" value="MppA"/>
    <property type="match status" value="1"/>
</dbReference>
<evidence type="ECO:0000256" key="4">
    <source>
        <dbReference type="ARBA" id="ARBA00022729"/>
    </source>
</evidence>
<organism evidence="7 8">
    <name type="scientific">Leifsonia virtsii</name>
    <dbReference type="NCBI Taxonomy" id="3035915"/>
    <lineage>
        <taxon>Bacteria</taxon>
        <taxon>Bacillati</taxon>
        <taxon>Actinomycetota</taxon>
        <taxon>Actinomycetes</taxon>
        <taxon>Micrococcales</taxon>
        <taxon>Microbacteriaceae</taxon>
        <taxon>Leifsonia</taxon>
    </lineage>
</organism>
<keyword evidence="3" id="KW-0813">Transport</keyword>
<keyword evidence="4 5" id="KW-0732">Signal</keyword>
<dbReference type="CDD" id="cd08509">
    <property type="entry name" value="PBP2_TmCBP_oligosaccharides_like"/>
    <property type="match status" value="1"/>
</dbReference>
<dbReference type="InterPro" id="IPR023765">
    <property type="entry name" value="SBP_5_CS"/>
</dbReference>
<dbReference type="PROSITE" id="PS01040">
    <property type="entry name" value="SBP_BACTERIAL_5"/>
    <property type="match status" value="1"/>
</dbReference>
<reference evidence="7" key="1">
    <citation type="submission" date="2023-03" db="EMBL/GenBank/DDBJ databases">
        <title>MT1 and MT2 Draft Genomes of Novel Species.</title>
        <authorList>
            <person name="Venkateswaran K."/>
        </authorList>
    </citation>
    <scope>NUCLEOTIDE SEQUENCE</scope>
    <source>
        <strain evidence="7">F6_8S_P_1A</strain>
    </source>
</reference>